<keyword evidence="2" id="KW-1185">Reference proteome</keyword>
<reference evidence="1 2" key="1">
    <citation type="journal article" date="2016" name="Stand. Genomic Sci.">
        <title>Complete genome sequence and genomic characterization of Microcystis panniformis FACHB 1757 by third-generation sequencing.</title>
        <authorList>
            <person name="Zhang J.Y."/>
            <person name="Guan R."/>
            <person name="Zhang H.J."/>
            <person name="Li H."/>
            <person name="Xiao P."/>
            <person name="Yu G.L."/>
            <person name="Du L."/>
            <person name="Cao D.M."/>
            <person name="Zhu B.C."/>
            <person name="Li R.H."/>
            <person name="Lu Z.H."/>
        </authorList>
    </citation>
    <scope>NUCLEOTIDE SEQUENCE [LARGE SCALE GENOMIC DNA]</scope>
    <source>
        <strain evidence="1 2">FACHB-1757</strain>
    </source>
</reference>
<dbReference type="KEGG" id="mpk:VL20_6378"/>
<sequence>MMPLSSRCCPFSPAIVPNRYGSIVTRAVTIVPNQTTNRTGLRTAMRGSSLRKDCRIAL</sequence>
<dbReference type="Proteomes" id="UP000068167">
    <property type="component" value="Chromosome"/>
</dbReference>
<dbReference type="EMBL" id="CP011339">
    <property type="protein sequence ID" value="AKV71120.1"/>
    <property type="molecule type" value="Genomic_DNA"/>
</dbReference>
<name>A0A0K1SAP9_9CHRO</name>
<gene>
    <name evidence="1" type="ORF">VL20_6378</name>
</gene>
<accession>A0A0K1SAP9</accession>
<evidence type="ECO:0000313" key="1">
    <source>
        <dbReference type="EMBL" id="AKV71120.1"/>
    </source>
</evidence>
<proteinExistence type="predicted"/>
<dbReference type="AlphaFoldDB" id="A0A0K1SAP9"/>
<evidence type="ECO:0000313" key="2">
    <source>
        <dbReference type="Proteomes" id="UP000068167"/>
    </source>
</evidence>
<organism evidence="1 2">
    <name type="scientific">Microcystis panniformis FACHB-1757</name>
    <dbReference type="NCBI Taxonomy" id="1638788"/>
    <lineage>
        <taxon>Bacteria</taxon>
        <taxon>Bacillati</taxon>
        <taxon>Cyanobacteriota</taxon>
        <taxon>Cyanophyceae</taxon>
        <taxon>Oscillatoriophycideae</taxon>
        <taxon>Chroococcales</taxon>
        <taxon>Microcystaceae</taxon>
        <taxon>Microcystis</taxon>
    </lineage>
</organism>
<protein>
    <submittedName>
        <fullName evidence="1">Uncharacterized protein</fullName>
    </submittedName>
</protein>